<sequence>MASFDITQFGLLAVVAVVTVVAFAAAHRWLSSASKLTALATSTKSATNHSTCRIRGVPIDWDIPRLQSYLAEHVGAASIDVISLAAEIDGRSLTGTATYSGHHPQQASLELSPDQTGRRQYLTIDHDFLGITTLYAPPRADHELDVISVSGLGGHAFGSFKERNGAHMWLRDSLPNDLTDRDSERPMARIMVYGHDSRVAESNSMQDLEDMSISFRESLLPLMGTPTLKPVILIGHSLGGLIVKQALASISASPSEPSGAYKRFARAIHGIIFFGVPHDGMEINSLRKMAGNMLNRSLIESLGRENSSVLANLRRHFNKMLDEFSDTDIFSFYETEMSNTPRQDANKKWTMDGQRAILVSKSSATRFRASECDPLEACAIARSHSDIVKFCRHDNEYDKVRERLRIFAQRAVIPKCLRQNDDGVTVPIDPLTKECLRLLAFPEMDYRLNDIDTAANDTCGWLREHAAYEQWSSAHRGLLWIKGKPGSGKSTLLRYILDHYKANPVIRNGAALVSFFFHGRGTELQKTLLGFFRSVLHQILRQIPAALQDMVAAFKNWKDLVKNEAETKRWHEKELRGFLKGSLSKILKRRSLWLFVDALDESGKENAIELVKDFESLLREVPSAGGQFHICFTCRHYPIVGGDRAFNIYLEDENADDISTYVRAHLSQSSYMAGSTIPIMITERANGVFMWARLVVQKALELDNDGHSLATIKNSIESIPPELDEVYARLVEDMDDKEVSLKLFQWICFATRPISLDEMRWALVVDFGSSRRTLQQYQDRAEYIPDNERMEKRLKVLSRGLAEVSRRTLIQYLYRTEYVYDNELTEKRLEVQERCDMFSDGPATVVDTSEERIIQFIHQSARDFFINKGLLALDSNMGWGSSSAITANRAVGMAHFGLARTCVRYLAMEEISQTTARNSEITAANRIALTKKFHLLAYATVSWVTHVKESEARGIPQDDILEYFLWPSECLLQL</sequence>
<evidence type="ECO:0000256" key="1">
    <source>
        <dbReference type="ARBA" id="ARBA00022737"/>
    </source>
</evidence>
<dbReference type="InterPro" id="IPR029058">
    <property type="entry name" value="AB_hydrolase_fold"/>
</dbReference>
<feature type="domain" description="Nephrocystin 3-like N-terminal" evidence="2">
    <location>
        <begin position="457"/>
        <end position="635"/>
    </location>
</feature>
<comment type="caution">
    <text evidence="3">The sequence shown here is derived from an EMBL/GenBank/DDBJ whole genome shotgun (WGS) entry which is preliminary data.</text>
</comment>
<evidence type="ECO:0000313" key="3">
    <source>
        <dbReference type="EMBL" id="KND87194.1"/>
    </source>
</evidence>
<dbReference type="Gene3D" id="3.40.50.300">
    <property type="entry name" value="P-loop containing nucleotide triphosphate hydrolases"/>
    <property type="match status" value="1"/>
</dbReference>
<gene>
    <name evidence="3" type="ORF">TOPH_08161</name>
</gene>
<dbReference type="AlphaFoldDB" id="A0A0L0MZI3"/>
<accession>A0A0L0MZI3</accession>
<dbReference type="SUPFAM" id="SSF53474">
    <property type="entry name" value="alpha/beta-Hydrolases"/>
    <property type="match status" value="1"/>
</dbReference>
<name>A0A0L0MZI3_TOLOC</name>
<reference evidence="3 4" key="1">
    <citation type="journal article" date="2015" name="BMC Genomics">
        <title>The genome of the truffle-parasite Tolypocladium ophioglossoides and the evolution of antifungal peptaibiotics.</title>
        <authorList>
            <person name="Quandt C.A."/>
            <person name="Bushley K.E."/>
            <person name="Spatafora J.W."/>
        </authorList>
    </citation>
    <scope>NUCLEOTIDE SEQUENCE [LARGE SCALE GENOMIC DNA]</scope>
    <source>
        <strain evidence="3 4">CBS 100239</strain>
    </source>
</reference>
<organism evidence="3 4">
    <name type="scientific">Tolypocladium ophioglossoides (strain CBS 100239)</name>
    <name type="common">Snaketongue truffleclub</name>
    <name type="synonym">Elaphocordyceps ophioglossoides</name>
    <dbReference type="NCBI Taxonomy" id="1163406"/>
    <lineage>
        <taxon>Eukaryota</taxon>
        <taxon>Fungi</taxon>
        <taxon>Dikarya</taxon>
        <taxon>Ascomycota</taxon>
        <taxon>Pezizomycotina</taxon>
        <taxon>Sordariomycetes</taxon>
        <taxon>Hypocreomycetidae</taxon>
        <taxon>Hypocreales</taxon>
        <taxon>Ophiocordycipitaceae</taxon>
        <taxon>Tolypocladium</taxon>
    </lineage>
</organism>
<dbReference type="InterPro" id="IPR056884">
    <property type="entry name" value="NPHP3-like_N"/>
</dbReference>
<dbReference type="Proteomes" id="UP000036947">
    <property type="component" value="Unassembled WGS sequence"/>
</dbReference>
<evidence type="ECO:0000259" key="2">
    <source>
        <dbReference type="Pfam" id="PF24883"/>
    </source>
</evidence>
<dbReference type="EMBL" id="LFRF01000040">
    <property type="protein sequence ID" value="KND87194.1"/>
    <property type="molecule type" value="Genomic_DNA"/>
</dbReference>
<protein>
    <submittedName>
        <fullName evidence="3">Vegetative incompatibility protein HET-E-1</fullName>
    </submittedName>
</protein>
<dbReference type="SUPFAM" id="SSF52540">
    <property type="entry name" value="P-loop containing nucleoside triphosphate hydrolases"/>
    <property type="match status" value="1"/>
</dbReference>
<proteinExistence type="predicted"/>
<evidence type="ECO:0000313" key="4">
    <source>
        <dbReference type="Proteomes" id="UP000036947"/>
    </source>
</evidence>
<dbReference type="PANTHER" id="PTHR10039:SF5">
    <property type="entry name" value="NACHT DOMAIN-CONTAINING PROTEIN"/>
    <property type="match status" value="1"/>
</dbReference>
<dbReference type="Pfam" id="PF24883">
    <property type="entry name" value="NPHP3_N"/>
    <property type="match status" value="1"/>
</dbReference>
<dbReference type="InterPro" id="IPR027417">
    <property type="entry name" value="P-loop_NTPase"/>
</dbReference>
<dbReference type="OrthoDB" id="4927284at2759"/>
<keyword evidence="1" id="KW-0677">Repeat</keyword>
<dbReference type="PANTHER" id="PTHR10039">
    <property type="entry name" value="AMELOGENIN"/>
    <property type="match status" value="1"/>
</dbReference>
<keyword evidence="4" id="KW-1185">Reference proteome</keyword>
<dbReference type="Gene3D" id="3.40.50.1820">
    <property type="entry name" value="alpha/beta hydrolase"/>
    <property type="match status" value="1"/>
</dbReference>